<sequence length="249" mass="27207">MSCIHRPQLVHDIHLPQTHHTSPVLGLMPHPPIPPRFSVVSIIRHPLKCPFRQRSTSHTHNYSFNGSSLQPPGPLALPFSPIYGLASAFNFFDISANLNASTDRRGDYISSRSYATSSTRTRYSFTIASGRVRELDIAVLYNTRSWAGISASTTPPASPARTRAHKFASDAFACAPPSRRRTRALGCSTPSAAAISEGQRARTECGECNIYSYSHTARDRLKRLSAVAVLVSNSSPLPGPSRARNLKVL</sequence>
<evidence type="ECO:0000313" key="2">
    <source>
        <dbReference type="Proteomes" id="UP000521872"/>
    </source>
</evidence>
<organism evidence="1 2">
    <name type="scientific">Agrocybe pediades</name>
    <dbReference type="NCBI Taxonomy" id="84607"/>
    <lineage>
        <taxon>Eukaryota</taxon>
        <taxon>Fungi</taxon>
        <taxon>Dikarya</taxon>
        <taxon>Basidiomycota</taxon>
        <taxon>Agaricomycotina</taxon>
        <taxon>Agaricomycetes</taxon>
        <taxon>Agaricomycetidae</taxon>
        <taxon>Agaricales</taxon>
        <taxon>Agaricineae</taxon>
        <taxon>Strophariaceae</taxon>
        <taxon>Agrocybe</taxon>
    </lineage>
</organism>
<dbReference type="EMBL" id="JAACJL010000005">
    <property type="protein sequence ID" value="KAF4621686.1"/>
    <property type="molecule type" value="Genomic_DNA"/>
</dbReference>
<keyword evidence="2" id="KW-1185">Reference proteome</keyword>
<protein>
    <submittedName>
        <fullName evidence="1">Uncharacterized protein</fullName>
    </submittedName>
</protein>
<name>A0A8H4VT03_9AGAR</name>
<accession>A0A8H4VT03</accession>
<gene>
    <name evidence="1" type="ORF">D9613_012815</name>
</gene>
<dbReference type="AlphaFoldDB" id="A0A8H4VT03"/>
<proteinExistence type="predicted"/>
<comment type="caution">
    <text evidence="1">The sequence shown here is derived from an EMBL/GenBank/DDBJ whole genome shotgun (WGS) entry which is preliminary data.</text>
</comment>
<dbReference type="Proteomes" id="UP000521872">
    <property type="component" value="Unassembled WGS sequence"/>
</dbReference>
<evidence type="ECO:0000313" key="1">
    <source>
        <dbReference type="EMBL" id="KAF4621686.1"/>
    </source>
</evidence>
<reference evidence="1 2" key="1">
    <citation type="submission" date="2019-12" db="EMBL/GenBank/DDBJ databases">
        <authorList>
            <person name="Floudas D."/>
            <person name="Bentzer J."/>
            <person name="Ahren D."/>
            <person name="Johansson T."/>
            <person name="Persson P."/>
            <person name="Tunlid A."/>
        </authorList>
    </citation>
    <scope>NUCLEOTIDE SEQUENCE [LARGE SCALE GENOMIC DNA]</scope>
    <source>
        <strain evidence="1 2">CBS 102.39</strain>
    </source>
</reference>